<dbReference type="Proteomes" id="UP000010474">
    <property type="component" value="Plasmid pANACY.04"/>
</dbReference>
<gene>
    <name evidence="7" type="ordered locus">Anacy_6094</name>
</gene>
<dbReference type="Gene3D" id="3.30.420.40">
    <property type="match status" value="2"/>
</dbReference>
<dbReference type="HOGENOM" id="CLU_330291_0_0_3"/>
<protein>
    <submittedName>
        <fullName evidence="7">GTP-binding protein HSR1-related protein</fullName>
    </submittedName>
</protein>
<evidence type="ECO:0000313" key="7">
    <source>
        <dbReference type="EMBL" id="AFZ61365.1"/>
    </source>
</evidence>
<keyword evidence="5" id="KW-1133">Transmembrane helix</keyword>
<feature type="coiled-coil region" evidence="4">
    <location>
        <begin position="447"/>
        <end position="508"/>
    </location>
</feature>
<dbReference type="InterPro" id="IPR006073">
    <property type="entry name" value="GTP-bd"/>
</dbReference>
<dbReference type="CDD" id="cd10170">
    <property type="entry name" value="ASKHA_NBD_HSP70"/>
    <property type="match status" value="1"/>
</dbReference>
<name>K9ZSL2_ANACC</name>
<accession>K9ZSL2</accession>
<keyword evidence="5" id="KW-0812">Transmembrane</keyword>
<evidence type="ECO:0000256" key="5">
    <source>
        <dbReference type="SAM" id="Phobius"/>
    </source>
</evidence>
<dbReference type="PANTHER" id="PTHR42749">
    <property type="entry name" value="CELL SHAPE-DETERMINING PROTEIN MREB"/>
    <property type="match status" value="1"/>
</dbReference>
<dbReference type="Pfam" id="PF00012">
    <property type="entry name" value="HSP70"/>
    <property type="match status" value="1"/>
</dbReference>
<dbReference type="InterPro" id="IPR013126">
    <property type="entry name" value="Hsp_70_fam"/>
</dbReference>
<dbReference type="PANTHER" id="PTHR42749:SF1">
    <property type="entry name" value="CELL SHAPE-DETERMINING PROTEIN MREB"/>
    <property type="match status" value="1"/>
</dbReference>
<dbReference type="Gene3D" id="3.90.640.10">
    <property type="entry name" value="Actin, Chain A, domain 4"/>
    <property type="match status" value="1"/>
</dbReference>
<feature type="transmembrane region" description="Helical" evidence="5">
    <location>
        <begin position="771"/>
        <end position="789"/>
    </location>
</feature>
<sequence length="868" mass="96512">MIQRGSSLNYCNYYGFDCGTTNWRIFQVSGTESNQADSISEPQPVSLTICDSARHSLSAALLLNEDSQILACGERAYEDSSIGVNLLDAFKLCFGNNQTVIASDPNRRYTHVEALSYTGKLLSKVLDRLLEEKQNFLGNNNQFIFTHPVHWGKTKNNGEIEGTILNDFAVTIRAYFPDQLHENIHFVSEPEAALLSLVQTKQLQKLVKGYSLIVDIGGGTTDLVAGQWTSEGLQDIRYFGAAYGGNHFDQAIADYIANKFKLDELQQLSLDRQLRYYGRKFKENLSQQARINYHQPVNLIVVLAAPTETNVLRQAISLTCAEFEKITTDGQKYLHDSLLASLEEMELNSGDIGQIILVGGGARLFIVSNILREIFGNSIPIIYGDPPESTVARGAALWGMRSSLLTKKTIDILEELVVNPLPKNEVIINDSQPAVIVQISTVYPTHHLNIMNNNTQIRQEMEQVQAELQSALKEIIILAKKELKPEQFKEIEVEFQELNELLERLKTGLVYIGLFGKTGAGKSAIANSLIGSDIAGVNVANDFTREVMAYQKEPWNIVDVPGIMGDPVYEKMALDEARKSHGLIFVINSEPYEPELKLFEWVHNAVPNIPKIVFVNKWDVLEAGHDDAELKVVRQKITEKMGKFVKSPNDIIYGSARIKQNGTMVRQELPQLLNKMYEDAGTLGQVMNILDPAHRADDLTQNINNKILEVRIKIARKAINGFAVGAVASEFIPFTQLILTPGILASMVFTVIKIMGKQANKEDAKKMTKELLTACGQVLGVEFAAVAAADLLLDIITVVTGPIGAAIALFADVSALGYYKYQRTAILGEVTIEYVRNNYSWAGSQQAVIKRCKETASQHYFSIQKKNK</sequence>
<keyword evidence="1" id="KW-0547">Nucleotide-binding</keyword>
<geneLocation type="plasmid" evidence="7 8">
    <name>pANACY.04</name>
</geneLocation>
<dbReference type="KEGG" id="acy:Anacy_6094"/>
<dbReference type="GO" id="GO:0140662">
    <property type="term" value="F:ATP-dependent protein folding chaperone"/>
    <property type="evidence" value="ECO:0007669"/>
    <property type="project" value="InterPro"/>
</dbReference>
<dbReference type="PATRIC" id="fig|272123.3.peg.6624"/>
<dbReference type="CDD" id="cd00882">
    <property type="entry name" value="Ras_like_GTPase"/>
    <property type="match status" value="1"/>
</dbReference>
<evidence type="ECO:0000259" key="6">
    <source>
        <dbReference type="Pfam" id="PF01926"/>
    </source>
</evidence>
<feature type="domain" description="G" evidence="6">
    <location>
        <begin position="512"/>
        <end position="617"/>
    </location>
</feature>
<keyword evidence="8" id="KW-1185">Reference proteome</keyword>
<evidence type="ECO:0000256" key="4">
    <source>
        <dbReference type="SAM" id="Coils"/>
    </source>
</evidence>
<keyword evidence="7" id="KW-0614">Plasmid</keyword>
<dbReference type="AlphaFoldDB" id="K9ZSL2"/>
<dbReference type="InterPro" id="IPR027417">
    <property type="entry name" value="P-loop_NTPase"/>
</dbReference>
<evidence type="ECO:0000256" key="3">
    <source>
        <dbReference type="ARBA" id="ARBA00023186"/>
    </source>
</evidence>
<dbReference type="GO" id="GO:0005524">
    <property type="term" value="F:ATP binding"/>
    <property type="evidence" value="ECO:0007669"/>
    <property type="project" value="UniProtKB-KW"/>
</dbReference>
<feature type="transmembrane region" description="Helical" evidence="5">
    <location>
        <begin position="731"/>
        <end position="751"/>
    </location>
</feature>
<evidence type="ECO:0000256" key="2">
    <source>
        <dbReference type="ARBA" id="ARBA00022840"/>
    </source>
</evidence>
<dbReference type="SUPFAM" id="SSF53067">
    <property type="entry name" value="Actin-like ATPase domain"/>
    <property type="match status" value="1"/>
</dbReference>
<keyword evidence="2" id="KW-0067">ATP-binding</keyword>
<keyword evidence="5" id="KW-0472">Membrane</keyword>
<keyword evidence="3" id="KW-0143">Chaperone</keyword>
<dbReference type="InterPro" id="IPR043129">
    <property type="entry name" value="ATPase_NBD"/>
</dbReference>
<evidence type="ECO:0000313" key="8">
    <source>
        <dbReference type="Proteomes" id="UP000010474"/>
    </source>
</evidence>
<dbReference type="GO" id="GO:0005525">
    <property type="term" value="F:GTP binding"/>
    <property type="evidence" value="ECO:0007669"/>
    <property type="project" value="InterPro"/>
</dbReference>
<feature type="transmembrane region" description="Helical" evidence="5">
    <location>
        <begin position="795"/>
        <end position="819"/>
    </location>
</feature>
<dbReference type="Gene3D" id="3.40.50.300">
    <property type="entry name" value="P-loop containing nucleotide triphosphate hydrolases"/>
    <property type="match status" value="1"/>
</dbReference>
<proteinExistence type="predicted"/>
<evidence type="ECO:0000256" key="1">
    <source>
        <dbReference type="ARBA" id="ARBA00022741"/>
    </source>
</evidence>
<dbReference type="Pfam" id="PF01926">
    <property type="entry name" value="MMR_HSR1"/>
    <property type="match status" value="1"/>
</dbReference>
<reference evidence="8" key="1">
    <citation type="journal article" date="2013" name="Proc. Natl. Acad. Sci. U.S.A.">
        <title>Improving the coverage of the cyanobacterial phylum using diversity-driven genome sequencing.</title>
        <authorList>
            <person name="Shih P.M."/>
            <person name="Wu D."/>
            <person name="Latifi A."/>
            <person name="Axen S.D."/>
            <person name="Fewer D.P."/>
            <person name="Talla E."/>
            <person name="Calteau A."/>
            <person name="Cai F."/>
            <person name="Tandeau de Marsac N."/>
            <person name="Rippka R."/>
            <person name="Herdman M."/>
            <person name="Sivonen K."/>
            <person name="Coursin T."/>
            <person name="Laurent T."/>
            <person name="Goodwin L."/>
            <person name="Nolan M."/>
            <person name="Davenport K.W."/>
            <person name="Han C.S."/>
            <person name="Rubin E.M."/>
            <person name="Eisen J.A."/>
            <person name="Woyke T."/>
            <person name="Gugger M."/>
            <person name="Kerfeld C.A."/>
        </authorList>
    </citation>
    <scope>NUCLEOTIDE SEQUENCE [LARGE SCALE GENOMIC DNA]</scope>
    <source>
        <strain evidence="8">ATCC 27899 / PCC 7122</strain>
    </source>
</reference>
<dbReference type="EMBL" id="CP003663">
    <property type="protein sequence ID" value="AFZ61365.1"/>
    <property type="molecule type" value="Genomic_DNA"/>
</dbReference>
<dbReference type="OrthoDB" id="510452at2"/>
<keyword evidence="4" id="KW-0175">Coiled coil</keyword>
<organism evidence="7 8">
    <name type="scientific">Anabaena cylindrica (strain ATCC 27899 / PCC 7122)</name>
    <dbReference type="NCBI Taxonomy" id="272123"/>
    <lineage>
        <taxon>Bacteria</taxon>
        <taxon>Bacillati</taxon>
        <taxon>Cyanobacteriota</taxon>
        <taxon>Cyanophyceae</taxon>
        <taxon>Nostocales</taxon>
        <taxon>Nostocaceae</taxon>
        <taxon>Anabaena</taxon>
    </lineage>
</organism>
<dbReference type="SUPFAM" id="SSF52540">
    <property type="entry name" value="P-loop containing nucleoside triphosphate hydrolases"/>
    <property type="match status" value="1"/>
</dbReference>